<reference evidence="1 2" key="1">
    <citation type="submission" date="2016-12" db="EMBL/GenBank/DDBJ databases">
        <title>The genomes of Aspergillus section Nigri reveals drivers in fungal speciation.</title>
        <authorList>
            <consortium name="DOE Joint Genome Institute"/>
            <person name="Vesth T.C."/>
            <person name="Nybo J."/>
            <person name="Theobald S."/>
            <person name="Brandl J."/>
            <person name="Frisvad J.C."/>
            <person name="Nielsen K.F."/>
            <person name="Lyhne E.K."/>
            <person name="Kogle M.E."/>
            <person name="Kuo A."/>
            <person name="Riley R."/>
            <person name="Clum A."/>
            <person name="Nolan M."/>
            <person name="Lipzen A."/>
            <person name="Salamov A."/>
            <person name="Henrissat B."/>
            <person name="Wiebenga A."/>
            <person name="De Vries R.P."/>
            <person name="Grigoriev I.V."/>
            <person name="Mortensen U.H."/>
            <person name="Andersen M.R."/>
            <person name="Baker S.E."/>
        </authorList>
    </citation>
    <scope>NUCLEOTIDE SEQUENCE [LARGE SCALE GENOMIC DNA]</scope>
    <source>
        <strain evidence="1 2">JOP 1030-1</strain>
    </source>
</reference>
<dbReference type="PANTHER" id="PTHR31642:SF294">
    <property type="entry name" value="ACETYLTRANSFERASE MATC1"/>
    <property type="match status" value="1"/>
</dbReference>
<dbReference type="Pfam" id="PF02458">
    <property type="entry name" value="Transferase"/>
    <property type="match status" value="1"/>
</dbReference>
<dbReference type="GO" id="GO:0016747">
    <property type="term" value="F:acyltransferase activity, transferring groups other than amino-acyl groups"/>
    <property type="evidence" value="ECO:0007669"/>
    <property type="project" value="TreeGrafter"/>
</dbReference>
<evidence type="ECO:0000313" key="1">
    <source>
        <dbReference type="EMBL" id="PYH45466.1"/>
    </source>
</evidence>
<proteinExistence type="predicted"/>
<dbReference type="InterPro" id="IPR050317">
    <property type="entry name" value="Plant_Fungal_Acyltransferase"/>
</dbReference>
<name>A0A318ZD87_9EURO</name>
<dbReference type="STRING" id="1450539.A0A318ZD87"/>
<dbReference type="GeneID" id="37073874"/>
<accession>A0A318ZD87</accession>
<protein>
    <recommendedName>
        <fullName evidence="3">LysR family regulatory protein</fullName>
    </recommendedName>
</protein>
<organism evidence="1 2">
    <name type="scientific">Aspergillus saccharolyticus JOP 1030-1</name>
    <dbReference type="NCBI Taxonomy" id="1450539"/>
    <lineage>
        <taxon>Eukaryota</taxon>
        <taxon>Fungi</taxon>
        <taxon>Dikarya</taxon>
        <taxon>Ascomycota</taxon>
        <taxon>Pezizomycotina</taxon>
        <taxon>Eurotiomycetes</taxon>
        <taxon>Eurotiomycetidae</taxon>
        <taxon>Eurotiales</taxon>
        <taxon>Aspergillaceae</taxon>
        <taxon>Aspergillus</taxon>
        <taxon>Aspergillus subgen. Circumdati</taxon>
    </lineage>
</organism>
<gene>
    <name evidence="1" type="ORF">BP01DRAFT_318650</name>
</gene>
<dbReference type="PANTHER" id="PTHR31642">
    <property type="entry name" value="TRICHOTHECENE 3-O-ACETYLTRANSFERASE"/>
    <property type="match status" value="1"/>
</dbReference>
<dbReference type="Proteomes" id="UP000248349">
    <property type="component" value="Unassembled WGS sequence"/>
</dbReference>
<dbReference type="RefSeq" id="XP_025431448.1">
    <property type="nucleotide sequence ID" value="XM_025572646.1"/>
</dbReference>
<dbReference type="OrthoDB" id="21502at2759"/>
<evidence type="ECO:0008006" key="3">
    <source>
        <dbReference type="Google" id="ProtNLM"/>
    </source>
</evidence>
<sequence length="520" mass="58161">MGLLDLFGKAQPSQPATVSTDTIIPLSFWDGRPYQSGICLEVTYRFDDVLDVQKLDQSLTRLLQLGDWHKLGARLRRNSAGKLEYHIPREYTAQRPGFTLTSEEHPMKACEHPVASRIPAATDNPRVLGTADEILPICRHPQAPQGLDDFIYTDRPQLTVHVVSFTDTTILTVTFLHTLMDGMGMASFFTAWTAVLHGQEDQVPTFLGFDTTPMHILNSNTSAELFVHQGLLLRGFRMLLGIMYFMWDLFWRGPEEQRVLCITGSFVDQLRNQAIRELATTTTADIAKSSDPQAPFISESDVLLAWWTRVVIKALNPAPSRLLCLMNIFDFRSLILPPEHTDPSSNDIAVIGNATFPAYTFLRVGEILTMPISRLAAQIRQSLVRQRTQPQVEALAALIRSTTEANGVDATLFGETNSLLMACSNWHKGRLFEIDFSKAVTSVGEQEYTRTNPVGRPSYLVANASVNGPMPTNLGPVMGKDAGENWWMTWKLPRWAWPMVEAQVNQVGESMIQSGVKRVQ</sequence>
<keyword evidence="2" id="KW-1185">Reference proteome</keyword>
<dbReference type="InterPro" id="IPR023213">
    <property type="entry name" value="CAT-like_dom_sf"/>
</dbReference>
<dbReference type="AlphaFoldDB" id="A0A318ZD87"/>
<evidence type="ECO:0000313" key="2">
    <source>
        <dbReference type="Proteomes" id="UP000248349"/>
    </source>
</evidence>
<dbReference type="EMBL" id="KZ821231">
    <property type="protein sequence ID" value="PYH45466.1"/>
    <property type="molecule type" value="Genomic_DNA"/>
</dbReference>
<dbReference type="Gene3D" id="3.30.559.10">
    <property type="entry name" value="Chloramphenicol acetyltransferase-like domain"/>
    <property type="match status" value="2"/>
</dbReference>